<dbReference type="AlphaFoldDB" id="A0A0W0ETP7"/>
<accession>A0A0W0ETP7</accession>
<dbReference type="EMBL" id="LATX01002556">
    <property type="protein sequence ID" value="KTB27371.1"/>
    <property type="molecule type" value="Genomic_DNA"/>
</dbReference>
<gene>
    <name evidence="2" type="ORF">WG66_20073</name>
</gene>
<dbReference type="eggNOG" id="ENOG502SNIR">
    <property type="taxonomic scope" value="Eukaryota"/>
</dbReference>
<protein>
    <submittedName>
        <fullName evidence="2">Uncharacterized protein</fullName>
    </submittedName>
</protein>
<evidence type="ECO:0000256" key="1">
    <source>
        <dbReference type="SAM" id="MobiDB-lite"/>
    </source>
</evidence>
<sequence length="351" mass="38781">MPGPSNRTSRRNQRKSQARRAKPGGTPAASRIVDALKDLSEDASEQSGEDDRRQSFGSDSSLGSPELRTPASPRAEGQVVVAGVKEILLGQDYVRGDQDGNDFIVIPVHGANASKEIPACAEDPLSSDIPSSHLPTPHYSDVEDEEDRIILEEPCIHDPGNGPRVRNIRAFLKWRYFAQAPALDDPLRAEFAQEEVLQMLKTVLPEEMAMILWYNKSRATSRICPACHRLFHVGDVLPDAMESKTSVNKEQSKYMSPQLRREQDLSGLCSSMCFILAALNQCDPLAMKAAWGSTAEEIDEESWNKISEISRDSSSSAASNLLMVLRMTRLPDLGLAQLCFPDVDWESTEQA</sequence>
<reference evidence="2 3" key="1">
    <citation type="submission" date="2015-12" db="EMBL/GenBank/DDBJ databases">
        <title>Draft genome sequence of Moniliophthora roreri, the causal agent of frosty pod rot of cacao.</title>
        <authorList>
            <person name="Aime M.C."/>
            <person name="Diaz-Valderrama J.R."/>
            <person name="Kijpornyongpan T."/>
            <person name="Phillips-Mora W."/>
        </authorList>
    </citation>
    <scope>NUCLEOTIDE SEQUENCE [LARGE SCALE GENOMIC DNA]</scope>
    <source>
        <strain evidence="2 3">MCA 2952</strain>
    </source>
</reference>
<proteinExistence type="predicted"/>
<feature type="compositionally biased region" description="Basic residues" evidence="1">
    <location>
        <begin position="8"/>
        <end position="22"/>
    </location>
</feature>
<evidence type="ECO:0000313" key="2">
    <source>
        <dbReference type="EMBL" id="KTB27371.1"/>
    </source>
</evidence>
<dbReference type="Proteomes" id="UP000054988">
    <property type="component" value="Unassembled WGS sequence"/>
</dbReference>
<organism evidence="2 3">
    <name type="scientific">Moniliophthora roreri</name>
    <name type="common">Frosty pod rot fungus</name>
    <name type="synonym">Monilia roreri</name>
    <dbReference type="NCBI Taxonomy" id="221103"/>
    <lineage>
        <taxon>Eukaryota</taxon>
        <taxon>Fungi</taxon>
        <taxon>Dikarya</taxon>
        <taxon>Basidiomycota</taxon>
        <taxon>Agaricomycotina</taxon>
        <taxon>Agaricomycetes</taxon>
        <taxon>Agaricomycetidae</taxon>
        <taxon>Agaricales</taxon>
        <taxon>Marasmiineae</taxon>
        <taxon>Marasmiaceae</taxon>
        <taxon>Moniliophthora</taxon>
    </lineage>
</organism>
<feature type="region of interest" description="Disordered" evidence="1">
    <location>
        <begin position="1"/>
        <end position="76"/>
    </location>
</feature>
<evidence type="ECO:0000313" key="3">
    <source>
        <dbReference type="Proteomes" id="UP000054988"/>
    </source>
</evidence>
<name>A0A0W0ETP7_MONRR</name>
<comment type="caution">
    <text evidence="2">The sequence shown here is derived from an EMBL/GenBank/DDBJ whole genome shotgun (WGS) entry which is preliminary data.</text>
</comment>